<dbReference type="InterPro" id="IPR004421">
    <property type="entry name" value="Carbamoyltransferase_HypF"/>
</dbReference>
<dbReference type="InterPro" id="IPR006070">
    <property type="entry name" value="Sua5-like_dom"/>
</dbReference>
<evidence type="ECO:0000313" key="12">
    <source>
        <dbReference type="EMBL" id="MFC0349159.1"/>
    </source>
</evidence>
<comment type="pathway">
    <text evidence="1 8">Protein modification; [NiFe] hydrogenase maturation.</text>
</comment>
<dbReference type="SUPFAM" id="SSF54975">
    <property type="entry name" value="Acylphosphatase/BLUF domain-like"/>
    <property type="match status" value="1"/>
</dbReference>
<dbReference type="Gene3D" id="3.90.870.50">
    <property type="match status" value="1"/>
</dbReference>
<dbReference type="InterPro" id="IPR041440">
    <property type="entry name" value="HypF_C"/>
</dbReference>
<protein>
    <recommendedName>
        <fullName evidence="8">Carbamoyltransferase HypF</fullName>
        <ecNumber evidence="8">6.2.-.-</ecNumber>
    </recommendedName>
</protein>
<keyword evidence="13" id="KW-1185">Reference proteome</keyword>
<dbReference type="InterPro" id="IPR055128">
    <property type="entry name" value="HypF_C_2"/>
</dbReference>
<evidence type="ECO:0000256" key="6">
    <source>
        <dbReference type="ARBA" id="ARBA00022833"/>
    </source>
</evidence>
<accession>A0ABV6IBF1</accession>
<comment type="caution">
    <text evidence="12">The sequence shown here is derived from an EMBL/GenBank/DDBJ whole genome shotgun (WGS) entry which is preliminary data.</text>
</comment>
<dbReference type="PANTHER" id="PTHR42959:SF1">
    <property type="entry name" value="CARBAMOYLTRANSFERASE HYPF"/>
    <property type="match status" value="1"/>
</dbReference>
<comment type="catalytic activity">
    <reaction evidence="7 8">
        <text>C-terminal L-cysteinyl-[HypE protein] + carbamoyl phosphate + ATP + H2O = C-terminal S-carboxamide-L-cysteinyl-[HypE protein] + AMP + phosphate + diphosphate + H(+)</text>
        <dbReference type="Rhea" id="RHEA:55636"/>
        <dbReference type="Rhea" id="RHEA-COMP:14247"/>
        <dbReference type="Rhea" id="RHEA-COMP:14392"/>
        <dbReference type="ChEBI" id="CHEBI:15377"/>
        <dbReference type="ChEBI" id="CHEBI:15378"/>
        <dbReference type="ChEBI" id="CHEBI:30616"/>
        <dbReference type="ChEBI" id="CHEBI:33019"/>
        <dbReference type="ChEBI" id="CHEBI:43474"/>
        <dbReference type="ChEBI" id="CHEBI:58228"/>
        <dbReference type="ChEBI" id="CHEBI:76913"/>
        <dbReference type="ChEBI" id="CHEBI:139126"/>
        <dbReference type="ChEBI" id="CHEBI:456215"/>
    </reaction>
</comment>
<dbReference type="Pfam" id="PF01300">
    <property type="entry name" value="Sua5_yciO_yrdC"/>
    <property type="match status" value="1"/>
</dbReference>
<dbReference type="Pfam" id="PF17788">
    <property type="entry name" value="HypF_C"/>
    <property type="match status" value="1"/>
</dbReference>
<dbReference type="Proteomes" id="UP001589844">
    <property type="component" value="Unassembled WGS sequence"/>
</dbReference>
<dbReference type="Pfam" id="PF07503">
    <property type="entry name" value="zf-HYPF"/>
    <property type="match status" value="2"/>
</dbReference>
<reference evidence="12 13" key="1">
    <citation type="submission" date="2024-09" db="EMBL/GenBank/DDBJ databases">
        <authorList>
            <person name="Sun Q."/>
            <person name="Mori K."/>
        </authorList>
    </citation>
    <scope>NUCLEOTIDE SEQUENCE [LARGE SCALE GENOMIC DNA]</scope>
    <source>
        <strain evidence="12 13">CCM 8677</strain>
    </source>
</reference>
<dbReference type="PROSITE" id="PS51160">
    <property type="entry name" value="ACYLPHOSPHATASE_3"/>
    <property type="match status" value="1"/>
</dbReference>
<evidence type="ECO:0000259" key="11">
    <source>
        <dbReference type="PROSITE" id="PS51163"/>
    </source>
</evidence>
<evidence type="ECO:0000256" key="4">
    <source>
        <dbReference type="ARBA" id="ARBA00022723"/>
    </source>
</evidence>
<evidence type="ECO:0000256" key="9">
    <source>
        <dbReference type="PROSITE-ProRule" id="PRU00520"/>
    </source>
</evidence>
<dbReference type="PROSITE" id="PS51163">
    <property type="entry name" value="YRDC"/>
    <property type="match status" value="1"/>
</dbReference>
<dbReference type="EMBL" id="JBHLXJ010000004">
    <property type="protein sequence ID" value="MFC0349159.1"/>
    <property type="molecule type" value="Genomic_DNA"/>
</dbReference>
<feature type="domain" description="Acylphosphatase-like" evidence="10">
    <location>
        <begin position="7"/>
        <end position="94"/>
    </location>
</feature>
<dbReference type="InterPro" id="IPR017945">
    <property type="entry name" value="DHBP_synth_RibB-like_a/b_dom"/>
</dbReference>
<proteinExistence type="inferred from homology"/>
<feature type="domain" description="YrdC-like" evidence="11">
    <location>
        <begin position="215"/>
        <end position="419"/>
    </location>
</feature>
<gene>
    <name evidence="12" type="primary">hypF</name>
    <name evidence="12" type="ORF">ACFFJH_05035</name>
</gene>
<dbReference type="PANTHER" id="PTHR42959">
    <property type="entry name" value="CARBAMOYLTRANSFERASE"/>
    <property type="match status" value="1"/>
</dbReference>
<dbReference type="InterPro" id="IPR011125">
    <property type="entry name" value="Znf_HypF"/>
</dbReference>
<evidence type="ECO:0000256" key="8">
    <source>
        <dbReference type="PIRNR" id="PIRNR006256"/>
    </source>
</evidence>
<dbReference type="NCBIfam" id="TIGR00143">
    <property type="entry name" value="hypF"/>
    <property type="match status" value="1"/>
</dbReference>
<evidence type="ECO:0000256" key="7">
    <source>
        <dbReference type="ARBA" id="ARBA00048220"/>
    </source>
</evidence>
<keyword evidence="4" id="KW-0479">Metal-binding</keyword>
<comment type="similarity">
    <text evidence="2 8">Belongs to the carbamoyltransferase HypF family.</text>
</comment>
<dbReference type="PIRSF" id="PIRSF006256">
    <property type="entry name" value="CMPcnvr_hdrg_mat"/>
    <property type="match status" value="1"/>
</dbReference>
<keyword evidence="5" id="KW-0863">Zinc-finger</keyword>
<dbReference type="InterPro" id="IPR017968">
    <property type="entry name" value="Acylphosphatase_CS"/>
</dbReference>
<evidence type="ECO:0000256" key="3">
    <source>
        <dbReference type="ARBA" id="ARBA00022598"/>
    </source>
</evidence>
<dbReference type="GO" id="GO:0016874">
    <property type="term" value="F:ligase activity"/>
    <property type="evidence" value="ECO:0007669"/>
    <property type="project" value="UniProtKB-KW"/>
</dbReference>
<evidence type="ECO:0000259" key="10">
    <source>
        <dbReference type="PROSITE" id="PS51160"/>
    </source>
</evidence>
<name>A0ABV6IBF1_9BURK</name>
<dbReference type="InterPro" id="IPR001792">
    <property type="entry name" value="Acylphosphatase-like_dom"/>
</dbReference>
<dbReference type="Gene3D" id="3.30.420.40">
    <property type="match status" value="1"/>
</dbReference>
<dbReference type="InterPro" id="IPR051060">
    <property type="entry name" value="Carbamoyltrans_HypF-like"/>
</dbReference>
<evidence type="ECO:0000256" key="1">
    <source>
        <dbReference type="ARBA" id="ARBA00004711"/>
    </source>
</evidence>
<evidence type="ECO:0000256" key="2">
    <source>
        <dbReference type="ARBA" id="ARBA00008097"/>
    </source>
</evidence>
<dbReference type="SUPFAM" id="SSF55821">
    <property type="entry name" value="YrdC/RibB"/>
    <property type="match status" value="1"/>
</dbReference>
<comment type="function">
    <text evidence="8">Involved in the maturation of [NiFe] hydrogenases. Along with HypE, it catalyzes the synthesis of the CN ligands of the active site iron of [NiFe]-hydrogenases. HypF functions as a carbamoyl transferase using carbamoylphosphate as a substrate and transferring the carboxamido moiety in an ATP-dependent reaction to the thiolate of the C-terminal cysteine of HypE yielding a protein-S-carboxamide.</text>
</comment>
<feature type="active site" evidence="9">
    <location>
        <position position="40"/>
    </location>
</feature>
<sequence length="824" mass="90786">MSSHVINQEVRVKGTVQGVGFRPTVYRLALECQLHGEVSNDCDGVLIRVSGMDTKIKEFLNRLSVEAPPLAKIDSITHAVIERAWDYRDFSIRGSSHSAGRTDIAADAASCPQCLQEINDPNNRRYLYPFTNCTHCGPRLSIVNAIPYDRCHTSMHDFKLCATCAAEYRNPLDRRFHAQPTACHECGPRLFLSPDSPATSIDSAISPLSLIQRTQSILDVIQQALVEGKIIAIKGLGGFHLCCDASNHASVELLRQRKHRYAKPLALMAQDMSVVRSYCQVSEQEEQHLRSPAAPIVLLNRLVQADANFPALSSAIAPGSHLLGFMLAYTPLHHLICQRFGKALVMTSANLSGEPQITDNEEALEKLLRIHSANNESDTTDTEIADLVLYHDRPIANRIDDSVVRCHAFGVQVLRRARGYAPRSIALHSSFQEADQILAYGAELKSTFCLIKQGSAILSQHQGDLEDVKTCDDYEKNLTLFKNLFEFSPKHLACDLHPEYISTKLAQAQAQSKNLPLLGVQHHHAHIASAMAENGLSRTHAKALGIAFDGLGYGDNAELWGGEFLLADFCESHRVARLQPIALVGAAQAMLQPWRNAYAQIRNSMTWTTFQERYGTTKIAEFFEQQSLATIDRMLQAQVNCPLASSAGRLFDAVAAALDIHPDKVQFEGQAAITLESLVDQNYLAQLLRAKSTEPCYQIEVLNNPITQLYELNPAAMWPALLDDLNLQQSQSKIATRFHAALIQAVLKTVDLLRTQHRFNEVVLSGGCMQNEVLSTALQSAIQERGLVCITHHLVPANDGGIALGQAAIAAARIAKNALSTEIN</sequence>
<dbReference type="EC" id="6.2.-.-" evidence="8"/>
<evidence type="ECO:0000313" key="13">
    <source>
        <dbReference type="Proteomes" id="UP001589844"/>
    </source>
</evidence>
<dbReference type="Gene3D" id="3.30.420.360">
    <property type="match status" value="1"/>
</dbReference>
<dbReference type="InterPro" id="IPR036046">
    <property type="entry name" value="Acylphosphatase-like_dom_sf"/>
</dbReference>
<feature type="active site" evidence="9">
    <location>
        <position position="22"/>
    </location>
</feature>
<organism evidence="12 13">
    <name type="scientific">Undibacterium danionis</name>
    <dbReference type="NCBI Taxonomy" id="1812100"/>
    <lineage>
        <taxon>Bacteria</taxon>
        <taxon>Pseudomonadati</taxon>
        <taxon>Pseudomonadota</taxon>
        <taxon>Betaproteobacteria</taxon>
        <taxon>Burkholderiales</taxon>
        <taxon>Oxalobacteraceae</taxon>
        <taxon>Undibacterium</taxon>
    </lineage>
</organism>
<comment type="catalytic activity">
    <reaction evidence="9">
        <text>an acyl phosphate + H2O = a carboxylate + phosphate + H(+)</text>
        <dbReference type="Rhea" id="RHEA:14965"/>
        <dbReference type="ChEBI" id="CHEBI:15377"/>
        <dbReference type="ChEBI" id="CHEBI:15378"/>
        <dbReference type="ChEBI" id="CHEBI:29067"/>
        <dbReference type="ChEBI" id="CHEBI:43474"/>
        <dbReference type="ChEBI" id="CHEBI:59918"/>
        <dbReference type="EC" id="3.6.1.7"/>
    </reaction>
</comment>
<dbReference type="RefSeq" id="WP_390210544.1">
    <property type="nucleotide sequence ID" value="NZ_JBHLXJ010000004.1"/>
</dbReference>
<keyword evidence="3 12" id="KW-0436">Ligase</keyword>
<dbReference type="Gene3D" id="3.30.110.120">
    <property type="match status" value="1"/>
</dbReference>
<keyword evidence="6" id="KW-0862">Zinc</keyword>
<dbReference type="Pfam" id="PF22521">
    <property type="entry name" value="HypF_C_2"/>
    <property type="match status" value="1"/>
</dbReference>
<dbReference type="PROSITE" id="PS00150">
    <property type="entry name" value="ACYLPHOSPHATASE_1"/>
    <property type="match status" value="1"/>
</dbReference>
<dbReference type="Pfam" id="PF00708">
    <property type="entry name" value="Acylphosphatase"/>
    <property type="match status" value="1"/>
</dbReference>
<keyword evidence="9" id="KW-0378">Hydrolase</keyword>
<evidence type="ECO:0000256" key="5">
    <source>
        <dbReference type="ARBA" id="ARBA00022771"/>
    </source>
</evidence>